<evidence type="ECO:0000259" key="2">
    <source>
        <dbReference type="PROSITE" id="PS50943"/>
    </source>
</evidence>
<dbReference type="SUPFAM" id="SSF47413">
    <property type="entry name" value="lambda repressor-like DNA-binding domains"/>
    <property type="match status" value="1"/>
</dbReference>
<evidence type="ECO:0000313" key="4">
    <source>
        <dbReference type="Proteomes" id="UP001516662"/>
    </source>
</evidence>
<organism evidence="3 4">
    <name type="scientific">Litchfieldia luteola</name>
    <dbReference type="NCBI Taxonomy" id="682179"/>
    <lineage>
        <taxon>Bacteria</taxon>
        <taxon>Bacillati</taxon>
        <taxon>Bacillota</taxon>
        <taxon>Bacilli</taxon>
        <taxon>Bacillales</taxon>
        <taxon>Bacillaceae</taxon>
        <taxon>Litchfieldia</taxon>
    </lineage>
</organism>
<dbReference type="Proteomes" id="UP001516662">
    <property type="component" value="Unassembled WGS sequence"/>
</dbReference>
<dbReference type="PANTHER" id="PTHR46797:SF1">
    <property type="entry name" value="METHYLPHOSPHONATE SYNTHASE"/>
    <property type="match status" value="1"/>
</dbReference>
<dbReference type="CDD" id="cd00093">
    <property type="entry name" value="HTH_XRE"/>
    <property type="match status" value="1"/>
</dbReference>
<accession>A0ABR9QKS8</accession>
<comment type="caution">
    <text evidence="3">The sequence shown here is derived from an EMBL/GenBank/DDBJ whole genome shotgun (WGS) entry which is preliminary data.</text>
</comment>
<evidence type="ECO:0000256" key="1">
    <source>
        <dbReference type="ARBA" id="ARBA00023125"/>
    </source>
</evidence>
<dbReference type="EMBL" id="JADCLJ010000021">
    <property type="protein sequence ID" value="MBE4909102.1"/>
    <property type="molecule type" value="Genomic_DNA"/>
</dbReference>
<feature type="domain" description="HTH cro/C1-type" evidence="2">
    <location>
        <begin position="5"/>
        <end position="59"/>
    </location>
</feature>
<keyword evidence="1" id="KW-0238">DNA-binding</keyword>
<reference evidence="3 4" key="1">
    <citation type="submission" date="2020-10" db="EMBL/GenBank/DDBJ databases">
        <title>Bacillus sp. HD4P25, an endophyte from a halophyte.</title>
        <authorList>
            <person name="Sun J.-Q."/>
        </authorList>
    </citation>
    <scope>NUCLEOTIDE SEQUENCE [LARGE SCALE GENOMIC DNA]</scope>
    <source>
        <strain evidence="3 4">YIM 93174</strain>
    </source>
</reference>
<dbReference type="Gene3D" id="1.10.260.40">
    <property type="entry name" value="lambda repressor-like DNA-binding domains"/>
    <property type="match status" value="1"/>
</dbReference>
<evidence type="ECO:0000313" key="3">
    <source>
        <dbReference type="EMBL" id="MBE4909102.1"/>
    </source>
</evidence>
<sequence>MREWLKRLRKERGLTQEDVASKSFINRAFYAQIENGTRNPSFEVARNIASTLGVSSSVFFTNELSAPFEIALKNSDMVIAHCDLELRYTWLFNPHPDFDTTESLSKRDDELATNQGIVDLMALKQEVIDKGIKIKRKICFPLSDGEHCYFVFGEPLLNENKEIIGAVTASMDINDFN</sequence>
<name>A0ABR9QKS8_9BACI</name>
<dbReference type="PROSITE" id="PS50943">
    <property type="entry name" value="HTH_CROC1"/>
    <property type="match status" value="1"/>
</dbReference>
<dbReference type="InterPro" id="IPR001387">
    <property type="entry name" value="Cro/C1-type_HTH"/>
</dbReference>
<proteinExistence type="predicted"/>
<dbReference type="InterPro" id="IPR010982">
    <property type="entry name" value="Lambda_DNA-bd_dom_sf"/>
</dbReference>
<dbReference type="RefSeq" id="WP_193537411.1">
    <property type="nucleotide sequence ID" value="NZ_JADCLJ010000021.1"/>
</dbReference>
<gene>
    <name evidence="3" type="ORF">IMZ08_13620</name>
</gene>
<keyword evidence="4" id="KW-1185">Reference proteome</keyword>
<dbReference type="SMART" id="SM00530">
    <property type="entry name" value="HTH_XRE"/>
    <property type="match status" value="1"/>
</dbReference>
<protein>
    <submittedName>
        <fullName evidence="3">Helix-turn-helix domain-containing protein</fullName>
    </submittedName>
</protein>
<dbReference type="Pfam" id="PF01381">
    <property type="entry name" value="HTH_3"/>
    <property type="match status" value="1"/>
</dbReference>
<dbReference type="PANTHER" id="PTHR46797">
    <property type="entry name" value="HTH-TYPE TRANSCRIPTIONAL REGULATOR"/>
    <property type="match status" value="1"/>
</dbReference>
<dbReference type="InterPro" id="IPR050807">
    <property type="entry name" value="TransReg_Diox_bact_type"/>
</dbReference>